<dbReference type="GO" id="GO:0030447">
    <property type="term" value="P:filamentous growth"/>
    <property type="evidence" value="ECO:0007669"/>
    <property type="project" value="UniProtKB-ARBA"/>
</dbReference>
<dbReference type="AlphaFoldDB" id="A0AAD5FX04"/>
<dbReference type="CDD" id="cd07599">
    <property type="entry name" value="BAR_Rvs167p"/>
    <property type="match status" value="1"/>
</dbReference>
<dbReference type="PROSITE" id="PS51021">
    <property type="entry name" value="BAR"/>
    <property type="match status" value="1"/>
</dbReference>
<dbReference type="EMBL" id="JAIHNG010000153">
    <property type="protein sequence ID" value="KAI5950704.1"/>
    <property type="molecule type" value="Genomic_DNA"/>
</dbReference>
<feature type="compositionally biased region" description="Low complexity" evidence="3">
    <location>
        <begin position="321"/>
        <end position="341"/>
    </location>
</feature>
<feature type="region of interest" description="Disordered" evidence="3">
    <location>
        <begin position="291"/>
        <end position="353"/>
    </location>
</feature>
<gene>
    <name evidence="6" type="ORF">KGF57_004252</name>
</gene>
<dbReference type="InterPro" id="IPR027267">
    <property type="entry name" value="AH/BAR_dom_sf"/>
</dbReference>
<dbReference type="GO" id="GO:0030479">
    <property type="term" value="C:actin cortical patch"/>
    <property type="evidence" value="ECO:0007669"/>
    <property type="project" value="UniProtKB-ARBA"/>
</dbReference>
<dbReference type="InterPro" id="IPR004148">
    <property type="entry name" value="BAR_dom"/>
</dbReference>
<evidence type="ECO:0000259" key="4">
    <source>
        <dbReference type="PROSITE" id="PS50002"/>
    </source>
</evidence>
<dbReference type="GO" id="GO:0031097">
    <property type="term" value="C:medial cortex"/>
    <property type="evidence" value="ECO:0007669"/>
    <property type="project" value="TreeGrafter"/>
</dbReference>
<dbReference type="Pfam" id="PF00018">
    <property type="entry name" value="SH3_1"/>
    <property type="match status" value="1"/>
</dbReference>
<dbReference type="SMART" id="SM00721">
    <property type="entry name" value="BAR"/>
    <property type="match status" value="1"/>
</dbReference>
<comment type="caution">
    <text evidence="6">The sequence shown here is derived from an EMBL/GenBank/DDBJ whole genome shotgun (WGS) entry which is preliminary data.</text>
</comment>
<organism evidence="6 7">
    <name type="scientific">Candida theae</name>
    <dbReference type="NCBI Taxonomy" id="1198502"/>
    <lineage>
        <taxon>Eukaryota</taxon>
        <taxon>Fungi</taxon>
        <taxon>Dikarya</taxon>
        <taxon>Ascomycota</taxon>
        <taxon>Saccharomycotina</taxon>
        <taxon>Pichiomycetes</taxon>
        <taxon>Debaryomycetaceae</taxon>
        <taxon>Candida/Lodderomyces clade</taxon>
        <taxon>Candida</taxon>
    </lineage>
</organism>
<sequence length="412" mass="46559">MSFKGLKKSIIRAPQNFREKLNMGGDITHDAVYEDAERRFKEIEIETKKLNDESKKYFKAISGMLDNQIEFSKAIEEIYKPISGRVSDPTSIVPEDNPAGIEAAEQYRALVAELKEELKPDLELIEKRVVIPAEELLKVINGVRKTATKREHKRLDLDRHQRTYSKLQEKKERTPKDEEKMYKAEAEVSVAQQEYDFYNGELLAQLPVLFEYNNTVISDLVVSFYYMQLSIYYTLYTRASEMKIQYFDMDSDIVEAYNLKKGDIEEKTDAIGITHFKVGYAKSKVGRLQAARASAPGSPTPSAPPYQSTYNPDYKASDPNGYPQTGYQQPQYASPQAPPAYVNTPPPTAPAQAPAQAPQVCIALYDYTAQAQGDLSFPAGATIEIVNKDDPGWWMGKYNGVTGLFPSNYIKM</sequence>
<protein>
    <submittedName>
        <fullName evidence="6">Hob1</fullName>
    </submittedName>
</protein>
<dbReference type="PANTHER" id="PTHR47174">
    <property type="entry name" value="BRIDGING INTEGRATOR 3"/>
    <property type="match status" value="1"/>
</dbReference>
<dbReference type="SUPFAM" id="SSF50044">
    <property type="entry name" value="SH3-domain"/>
    <property type="match status" value="1"/>
</dbReference>
<accession>A0AAD5FX04</accession>
<dbReference type="RefSeq" id="XP_051607289.1">
    <property type="nucleotide sequence ID" value="XM_051753742.1"/>
</dbReference>
<dbReference type="GO" id="GO:0006897">
    <property type="term" value="P:endocytosis"/>
    <property type="evidence" value="ECO:0007669"/>
    <property type="project" value="InterPro"/>
</dbReference>
<dbReference type="FunFam" id="1.20.1270.60:FF:000048">
    <property type="entry name" value="BAR adaptor protein RVS167"/>
    <property type="match status" value="1"/>
</dbReference>
<dbReference type="Proteomes" id="UP001204833">
    <property type="component" value="Unassembled WGS sequence"/>
</dbReference>
<dbReference type="SUPFAM" id="SSF103657">
    <property type="entry name" value="BAR/IMD domain-like"/>
    <property type="match status" value="1"/>
</dbReference>
<dbReference type="GeneID" id="76152296"/>
<dbReference type="PANTHER" id="PTHR47174:SF1">
    <property type="entry name" value="REDUCED VIABILITY UPON STARVATION PROTEIN 167"/>
    <property type="match status" value="1"/>
</dbReference>
<dbReference type="Pfam" id="PF03114">
    <property type="entry name" value="BAR"/>
    <property type="match status" value="1"/>
</dbReference>
<dbReference type="Gene3D" id="2.30.30.40">
    <property type="entry name" value="SH3 Domains"/>
    <property type="match status" value="1"/>
</dbReference>
<dbReference type="InterPro" id="IPR001452">
    <property type="entry name" value="SH3_domain"/>
</dbReference>
<name>A0AAD5FX04_9ASCO</name>
<dbReference type="InterPro" id="IPR036028">
    <property type="entry name" value="SH3-like_dom_sf"/>
</dbReference>
<feature type="domain" description="SH3" evidence="4">
    <location>
        <begin position="356"/>
        <end position="412"/>
    </location>
</feature>
<dbReference type="PRINTS" id="PR00452">
    <property type="entry name" value="SH3DOMAIN"/>
</dbReference>
<evidence type="ECO:0000256" key="3">
    <source>
        <dbReference type="SAM" id="MobiDB-lite"/>
    </source>
</evidence>
<dbReference type="FunFam" id="2.30.30.40:FF:000072">
    <property type="entry name" value="Unconventional Myosin IB"/>
    <property type="match status" value="1"/>
</dbReference>
<dbReference type="PROSITE" id="PS50002">
    <property type="entry name" value="SH3"/>
    <property type="match status" value="1"/>
</dbReference>
<reference evidence="6 7" key="1">
    <citation type="journal article" date="2022" name="DNA Res.">
        <title>Genome analysis of five recently described species of the CUG-Ser clade uncovers Candida theae as a new hybrid lineage with pathogenic potential in the Candida parapsilosis species complex.</title>
        <authorList>
            <person name="Mixao V."/>
            <person name="Del Olmo V."/>
            <person name="Hegedusova E."/>
            <person name="Saus E."/>
            <person name="Pryszcz L."/>
            <person name="Cillingova A."/>
            <person name="Nosek J."/>
            <person name="Gabaldon T."/>
        </authorList>
    </citation>
    <scope>NUCLEOTIDE SEQUENCE [LARGE SCALE GENOMIC DNA]</scope>
    <source>
        <strain evidence="6 7">CBS 12239</strain>
    </source>
</reference>
<evidence type="ECO:0000256" key="2">
    <source>
        <dbReference type="PROSITE-ProRule" id="PRU00192"/>
    </source>
</evidence>
<dbReference type="GO" id="GO:0043332">
    <property type="term" value="C:mating projection tip"/>
    <property type="evidence" value="ECO:0007669"/>
    <property type="project" value="TreeGrafter"/>
</dbReference>
<evidence type="ECO:0000313" key="7">
    <source>
        <dbReference type="Proteomes" id="UP001204833"/>
    </source>
</evidence>
<dbReference type="GO" id="GO:0097320">
    <property type="term" value="P:plasma membrane tubulation"/>
    <property type="evidence" value="ECO:0007669"/>
    <property type="project" value="TreeGrafter"/>
</dbReference>
<dbReference type="Gene3D" id="1.20.1270.60">
    <property type="entry name" value="Arfaptin homology (AH) domain/BAR domain"/>
    <property type="match status" value="1"/>
</dbReference>
<dbReference type="InterPro" id="IPR046982">
    <property type="entry name" value="BIN3/RVS161-like"/>
</dbReference>
<feature type="domain" description="BAR" evidence="5">
    <location>
        <begin position="18"/>
        <end position="255"/>
    </location>
</feature>
<dbReference type="SMART" id="SM00326">
    <property type="entry name" value="SH3"/>
    <property type="match status" value="1"/>
</dbReference>
<evidence type="ECO:0000259" key="5">
    <source>
        <dbReference type="PROSITE" id="PS51021"/>
    </source>
</evidence>
<keyword evidence="1 2" id="KW-0728">SH3 domain</keyword>
<dbReference type="GO" id="GO:0051666">
    <property type="term" value="P:actin cortical patch localization"/>
    <property type="evidence" value="ECO:0007669"/>
    <property type="project" value="InterPro"/>
</dbReference>
<dbReference type="GO" id="GO:1990528">
    <property type="term" value="C:Rvs161p-Rvs167p complex"/>
    <property type="evidence" value="ECO:0007669"/>
    <property type="project" value="TreeGrafter"/>
</dbReference>
<keyword evidence="7" id="KW-1185">Reference proteome</keyword>
<proteinExistence type="predicted"/>
<evidence type="ECO:0000313" key="6">
    <source>
        <dbReference type="EMBL" id="KAI5950704.1"/>
    </source>
</evidence>
<evidence type="ECO:0000256" key="1">
    <source>
        <dbReference type="ARBA" id="ARBA00022443"/>
    </source>
</evidence>
<dbReference type="GO" id="GO:0008289">
    <property type="term" value="F:lipid binding"/>
    <property type="evidence" value="ECO:0007669"/>
    <property type="project" value="TreeGrafter"/>
</dbReference>